<name>A0A3B0ZLB5_9ZZZZ</name>
<dbReference type="AlphaFoldDB" id="A0A3B0ZLB5"/>
<organism evidence="1">
    <name type="scientific">hydrothermal vent metagenome</name>
    <dbReference type="NCBI Taxonomy" id="652676"/>
    <lineage>
        <taxon>unclassified sequences</taxon>
        <taxon>metagenomes</taxon>
        <taxon>ecological metagenomes</taxon>
    </lineage>
</organism>
<evidence type="ECO:0000313" key="1">
    <source>
        <dbReference type="EMBL" id="VAW88172.1"/>
    </source>
</evidence>
<accession>A0A3B0ZLB5</accession>
<reference evidence="1" key="1">
    <citation type="submission" date="2018-06" db="EMBL/GenBank/DDBJ databases">
        <authorList>
            <person name="Zhirakovskaya E."/>
        </authorList>
    </citation>
    <scope>NUCLEOTIDE SEQUENCE</scope>
</reference>
<proteinExistence type="predicted"/>
<dbReference type="EMBL" id="UOFQ01000090">
    <property type="protein sequence ID" value="VAW88172.1"/>
    <property type="molecule type" value="Genomic_DNA"/>
</dbReference>
<protein>
    <submittedName>
        <fullName evidence="1">Uncharacterized protein</fullName>
    </submittedName>
</protein>
<gene>
    <name evidence="1" type="ORF">MNBD_GAMMA17-1722</name>
</gene>
<sequence>MDLNEISSGYKAVIVEPISRRPMVLLAQDTTFIDLDSEEAVGPGTLKYKKSGKRLLHPMIALDHQAAIWAY</sequence>